<dbReference type="GO" id="GO:0016787">
    <property type="term" value="F:hydrolase activity"/>
    <property type="evidence" value="ECO:0007669"/>
    <property type="project" value="UniProtKB-KW"/>
</dbReference>
<reference evidence="3" key="1">
    <citation type="journal article" date="2019" name="Int. J. Syst. Evol. Microbiol.">
        <title>The Global Catalogue of Microorganisms (GCM) 10K type strain sequencing project: providing services to taxonomists for standard genome sequencing and annotation.</title>
        <authorList>
            <consortium name="The Broad Institute Genomics Platform"/>
            <consortium name="The Broad Institute Genome Sequencing Center for Infectious Disease"/>
            <person name="Wu L."/>
            <person name="Ma J."/>
        </authorList>
    </citation>
    <scope>NUCLEOTIDE SEQUENCE [LARGE SCALE GENOMIC DNA]</scope>
    <source>
        <strain evidence="3">KCTC 52232</strain>
    </source>
</reference>
<name>A0ABW5XUR4_9SPHI</name>
<proteinExistence type="predicted"/>
<dbReference type="InterPro" id="IPR024078">
    <property type="entry name" value="LmbE-like_dom_sf"/>
</dbReference>
<feature type="signal peptide" evidence="1">
    <location>
        <begin position="1"/>
        <end position="19"/>
    </location>
</feature>
<dbReference type="PANTHER" id="PTHR12993:SF11">
    <property type="entry name" value="N-ACETYLGLUCOSAMINYL-PHOSPHATIDYLINOSITOL DE-N-ACETYLASE"/>
    <property type="match status" value="1"/>
</dbReference>
<protein>
    <submittedName>
        <fullName evidence="2">PIG-L family deacetylase</fullName>
        <ecNumber evidence="2">3.5.1.-</ecNumber>
    </submittedName>
</protein>
<comment type="caution">
    <text evidence="2">The sequence shown here is derived from an EMBL/GenBank/DDBJ whole genome shotgun (WGS) entry which is preliminary data.</text>
</comment>
<gene>
    <name evidence="2" type="ORF">ACFSYC_18520</name>
</gene>
<dbReference type="SUPFAM" id="SSF52317">
    <property type="entry name" value="Class I glutamine amidotransferase-like"/>
    <property type="match status" value="1"/>
</dbReference>
<dbReference type="RefSeq" id="WP_377130339.1">
    <property type="nucleotide sequence ID" value="NZ_JBHUON010000032.1"/>
</dbReference>
<dbReference type="Pfam" id="PF02585">
    <property type="entry name" value="PIG-L"/>
    <property type="match status" value="1"/>
</dbReference>
<dbReference type="InterPro" id="IPR029062">
    <property type="entry name" value="Class_I_gatase-like"/>
</dbReference>
<dbReference type="SUPFAM" id="SSF102588">
    <property type="entry name" value="LmbE-like"/>
    <property type="match status" value="1"/>
</dbReference>
<evidence type="ECO:0000256" key="1">
    <source>
        <dbReference type="SAM" id="SignalP"/>
    </source>
</evidence>
<keyword evidence="2" id="KW-0378">Hydrolase</keyword>
<evidence type="ECO:0000313" key="3">
    <source>
        <dbReference type="Proteomes" id="UP001597601"/>
    </source>
</evidence>
<feature type="chain" id="PRO_5046715973" evidence="1">
    <location>
        <begin position="20"/>
        <end position="834"/>
    </location>
</feature>
<sequence length="834" mass="92488">MKRSLLAGLTFFYSLSVFSQTAPPADLTTIQQSFKKLNVLGSVLYMAAHPDDENTKLLAYLALEKHYRTGYLSLTRGDGGQNLIGSEQSEILGLIRTQELLAARRIDGAEQFFSRANDFGFSKGPEETLKIWDHEKVLGDAVWVIRKFRPDVIICRFPTTGEGGHGHHTSSAIIAEEAFKAAADPKRFPEQLKYVKAWQVKRLMWNTFNFGSANTTAPNQFKIDVGVYNPALGKGYGEIAADSRSNHKSQGFGTAKQRGASFEYFKTILGDAPVNDLMEGVNTTWGRVKGGDAIATELAVIKKDFDVDHPEKSVPALLGLQRMNVASGDANWYDYKVGEINELIAACAGLWVEAYTTESTYAKGDTIKISAQVISRSKGVILRSITTDAAYGEKKGENSENRKKSWSSFSSERNYVLEANQIQTISLKDLAGNISQPYWLVTPHALGIYNIVDQKLIGNPENPDASWALFGFELGGQAFYIQRKIMYKYTDQAKGEIYAPIVIAPTVTANITSRDYIFSTQQAQAVQVKLQSFKNTGGTIKLKAPTGWKISPEKIDFNTKPKGTEWVEVFTVTPTDSKPHNDVITAVITVDGKEWSQGVQKITYDHIPAITLFPPAEAKIINVDLKTAGKKIGYIAGAGDVVPEALMQIGYEIHYLTENEIMNGDLSTYDAIVTGVRAYNTNQRLVVEQPKLMEYVNKGGNMVVQYNVPQPLVLNNIGPYPFKLVNQRVTDENAQVTFLDPQHPVLNYPNKITQADFDNWIQERGLYFVNSIDPRYKTILSMNDPGEAANPGSLIVADYGKGRFVYTSLVFFRELPAGIPGAYRLFVNLLSKPK</sequence>
<evidence type="ECO:0000313" key="2">
    <source>
        <dbReference type="EMBL" id="MFD2866696.1"/>
    </source>
</evidence>
<dbReference type="EC" id="3.5.1.-" evidence="2"/>
<dbReference type="PANTHER" id="PTHR12993">
    <property type="entry name" value="N-ACETYLGLUCOSAMINYL-PHOSPHATIDYLINOSITOL DE-N-ACETYLASE-RELATED"/>
    <property type="match status" value="1"/>
</dbReference>
<dbReference type="EMBL" id="JBHUON010000032">
    <property type="protein sequence ID" value="MFD2866696.1"/>
    <property type="molecule type" value="Genomic_DNA"/>
</dbReference>
<organism evidence="2 3">
    <name type="scientific">Mucilaginibacter antarcticus</name>
    <dbReference type="NCBI Taxonomy" id="1855725"/>
    <lineage>
        <taxon>Bacteria</taxon>
        <taxon>Pseudomonadati</taxon>
        <taxon>Bacteroidota</taxon>
        <taxon>Sphingobacteriia</taxon>
        <taxon>Sphingobacteriales</taxon>
        <taxon>Sphingobacteriaceae</taxon>
        <taxon>Mucilaginibacter</taxon>
    </lineage>
</organism>
<dbReference type="Proteomes" id="UP001597601">
    <property type="component" value="Unassembled WGS sequence"/>
</dbReference>
<keyword evidence="3" id="KW-1185">Reference proteome</keyword>
<dbReference type="Gene3D" id="3.40.50.10320">
    <property type="entry name" value="LmbE-like"/>
    <property type="match status" value="1"/>
</dbReference>
<keyword evidence="1" id="KW-0732">Signal</keyword>
<accession>A0ABW5XUR4</accession>
<dbReference type="InterPro" id="IPR003737">
    <property type="entry name" value="GlcNAc_PI_deacetylase-related"/>
</dbReference>